<dbReference type="Pfam" id="PF13148">
    <property type="entry name" value="DUF3987"/>
    <property type="match status" value="1"/>
</dbReference>
<dbReference type="InterPro" id="IPR025048">
    <property type="entry name" value="DUF3987"/>
</dbReference>
<dbReference type="AlphaFoldDB" id="A0AB33KY48"/>
<sequence>MNKEVQENEKATIEGSSLVATTVSSSNFIPNQVYENLPEPLNEIVNEFQGREKDIIFLSLLGVLSACLPNVKGNYDGRFFGTNLYVFIIAPPASGKGVMDWSKLLIQPIHESKKAEYQRKLQEFRRSQEENVSKPELIAKVIPGNVSSSKCYHHLEYAEDSLLMFETEADSLSNMLKQDWGDFSDLMRKAFQHETCSISRSDRLFEVDNPKLSIVLSGTPNQIQPLISSKENGLFSRFLFYYFDEVQGWKDVFAKSHTTIKEELFKEKGNEIKELYDRLIKTESIEVVMNEEQCELFNEIMSDITNLFLENKNDFISVTKRLGLICFRIVMILTILRNQEQIQEESLVIEATDEDVITSLEFIKHLVDHSLHVFDMYEKNTVKMTVIERQLYTNLSETFTRKKGLEIATVLNIAQRTYGTILKKWVNDKILSKIKHGVYKKLPI</sequence>
<evidence type="ECO:0008006" key="2">
    <source>
        <dbReference type="Google" id="ProtNLM"/>
    </source>
</evidence>
<protein>
    <recommendedName>
        <fullName evidence="2">DUF3987 domain-containing protein</fullName>
    </recommendedName>
</protein>
<reference evidence="1" key="1">
    <citation type="submission" date="2024-08" db="EMBL/GenBank/DDBJ databases">
        <title>Whole genome sequence of Tenacibaculum sp. strain pbs-1 associated with black-spot shell disease in Akoya pearl oysters.</title>
        <authorList>
            <person name="Sakatoku A."/>
            <person name="Suzuki T."/>
            <person name="Hatano K."/>
            <person name="Seki M."/>
            <person name="Tanaka D."/>
            <person name="Nakamura S."/>
            <person name="Suzuki N."/>
            <person name="Isshiki T."/>
        </authorList>
    </citation>
    <scope>NUCLEOTIDE SEQUENCE</scope>
    <source>
        <strain evidence="1">Pbs-1</strain>
    </source>
</reference>
<accession>A0AB33KY48</accession>
<evidence type="ECO:0000313" key="1">
    <source>
        <dbReference type="EMBL" id="BFP68108.1"/>
    </source>
</evidence>
<gene>
    <name evidence="1" type="ORF">Pbs1_14510</name>
</gene>
<dbReference type="EMBL" id="AP035888">
    <property type="protein sequence ID" value="BFP68108.1"/>
    <property type="molecule type" value="Genomic_DNA"/>
</dbReference>
<proteinExistence type="predicted"/>
<organism evidence="1">
    <name type="scientific">Tenacibaculum sp. Pbs-1</name>
    <dbReference type="NCBI Taxonomy" id="3238748"/>
    <lineage>
        <taxon>Bacteria</taxon>
        <taxon>Pseudomonadati</taxon>
        <taxon>Bacteroidota</taxon>
        <taxon>Flavobacteriia</taxon>
        <taxon>Flavobacteriales</taxon>
        <taxon>Flavobacteriaceae</taxon>
        <taxon>Tenacibaculum</taxon>
    </lineage>
</organism>
<name>A0AB33KY48_9FLAO</name>